<dbReference type="OrthoDB" id="1928at2759"/>
<proteinExistence type="predicted"/>
<dbReference type="Gene3D" id="3.30.310.50">
    <property type="entry name" value="Alpha-D-phosphohexomutase, C-terminal domain"/>
    <property type="match status" value="1"/>
</dbReference>
<protein>
    <submittedName>
        <fullName evidence="4">PGM_PMM_IV domain-containing protein</fullName>
    </submittedName>
</protein>
<dbReference type="WBParaSite" id="ECPE_0001626701-mRNA-1">
    <property type="protein sequence ID" value="ECPE_0001626701-mRNA-1"/>
    <property type="gene ID" value="ECPE_0001626701"/>
</dbReference>
<dbReference type="EMBL" id="UZAN01063467">
    <property type="protein sequence ID" value="VDP93496.1"/>
    <property type="molecule type" value="Genomic_DNA"/>
</dbReference>
<dbReference type="SUPFAM" id="SSF55957">
    <property type="entry name" value="Phosphoglucomutase, C-terminal domain"/>
    <property type="match status" value="1"/>
</dbReference>
<dbReference type="PANTHER" id="PTHR45955:SF1">
    <property type="entry name" value="PHOSPHOACETYLGLUCOSAMINE MUTASE"/>
    <property type="match status" value="1"/>
</dbReference>
<dbReference type="InterPro" id="IPR036900">
    <property type="entry name" value="A-D-PHexomutase_C_sf"/>
</dbReference>
<reference evidence="2 3" key="2">
    <citation type="submission" date="2018-11" db="EMBL/GenBank/DDBJ databases">
        <authorList>
            <consortium name="Pathogen Informatics"/>
        </authorList>
    </citation>
    <scope>NUCLEOTIDE SEQUENCE [LARGE SCALE GENOMIC DNA]</scope>
    <source>
        <strain evidence="2 3">Egypt</strain>
    </source>
</reference>
<dbReference type="AlphaFoldDB" id="A0A183BAI9"/>
<keyword evidence="3" id="KW-1185">Reference proteome</keyword>
<dbReference type="GO" id="GO:0006048">
    <property type="term" value="P:UDP-N-acetylglucosamine biosynthetic process"/>
    <property type="evidence" value="ECO:0007669"/>
    <property type="project" value="TreeGrafter"/>
</dbReference>
<dbReference type="Pfam" id="PF00408">
    <property type="entry name" value="PGM_PMM_IV"/>
    <property type="match status" value="1"/>
</dbReference>
<gene>
    <name evidence="2" type="ORF">ECPE_LOCUS16224</name>
</gene>
<dbReference type="Proteomes" id="UP000272942">
    <property type="component" value="Unassembled WGS sequence"/>
</dbReference>
<feature type="domain" description="Alpha-D-phosphohexomutase C-terminal" evidence="1">
    <location>
        <begin position="24"/>
        <end position="58"/>
    </location>
</feature>
<reference evidence="4" key="1">
    <citation type="submission" date="2016-06" db="UniProtKB">
        <authorList>
            <consortium name="WormBaseParasite"/>
        </authorList>
    </citation>
    <scope>IDENTIFICATION</scope>
</reference>
<dbReference type="PANTHER" id="PTHR45955">
    <property type="entry name" value="PHOSPHOACETYLGLUCOSAMINE MUTASE"/>
    <property type="match status" value="1"/>
</dbReference>
<evidence type="ECO:0000313" key="4">
    <source>
        <dbReference type="WBParaSite" id="ECPE_0001626701-mRNA-1"/>
    </source>
</evidence>
<organism evidence="4">
    <name type="scientific">Echinostoma caproni</name>
    <dbReference type="NCBI Taxonomy" id="27848"/>
    <lineage>
        <taxon>Eukaryota</taxon>
        <taxon>Metazoa</taxon>
        <taxon>Spiralia</taxon>
        <taxon>Lophotrochozoa</taxon>
        <taxon>Platyhelminthes</taxon>
        <taxon>Trematoda</taxon>
        <taxon>Digenea</taxon>
        <taxon>Plagiorchiida</taxon>
        <taxon>Echinostomata</taxon>
        <taxon>Echinostomatoidea</taxon>
        <taxon>Echinostomatidae</taxon>
        <taxon>Echinostoma</taxon>
    </lineage>
</organism>
<evidence type="ECO:0000259" key="1">
    <source>
        <dbReference type="Pfam" id="PF00408"/>
    </source>
</evidence>
<evidence type="ECO:0000313" key="2">
    <source>
        <dbReference type="EMBL" id="VDP93496.1"/>
    </source>
</evidence>
<dbReference type="GO" id="GO:0004610">
    <property type="term" value="F:phosphoacetylglucosamine mutase activity"/>
    <property type="evidence" value="ECO:0007669"/>
    <property type="project" value="TreeGrafter"/>
</dbReference>
<evidence type="ECO:0000313" key="3">
    <source>
        <dbReference type="Proteomes" id="UP000272942"/>
    </source>
</evidence>
<sequence length="81" mass="8811">PFRTQHAIDEIVKTVQNATKRPSSSRAFVRPSGTENTVRVYAESITQPLADWLATKVAISTHQLVNGTGDPLPDPGPMPFP</sequence>
<dbReference type="InterPro" id="IPR005843">
    <property type="entry name" value="A-D-PHexomutase_C"/>
</dbReference>
<name>A0A183BAI9_9TREM</name>
<accession>A0A183BAI9</accession>